<dbReference type="Proteomes" id="UP000254069">
    <property type="component" value="Unassembled WGS sequence"/>
</dbReference>
<name>A0A380AFK6_9GAMM</name>
<dbReference type="PANTHER" id="PTHR23416">
    <property type="entry name" value="SIALIC ACID SYNTHASE-RELATED"/>
    <property type="match status" value="1"/>
</dbReference>
<dbReference type="PROSITE" id="PS00101">
    <property type="entry name" value="HEXAPEP_TRANSFERASES"/>
    <property type="match status" value="1"/>
</dbReference>
<dbReference type="AlphaFoldDB" id="A0A380AFK6"/>
<dbReference type="GO" id="GO:0008925">
    <property type="term" value="F:maltose O-acetyltransferase activity"/>
    <property type="evidence" value="ECO:0007669"/>
    <property type="project" value="UniProtKB-EC"/>
</dbReference>
<dbReference type="GO" id="GO:0005829">
    <property type="term" value="C:cytosol"/>
    <property type="evidence" value="ECO:0007669"/>
    <property type="project" value="TreeGrafter"/>
</dbReference>
<dbReference type="Pfam" id="PF14602">
    <property type="entry name" value="Hexapep_2"/>
    <property type="match status" value="1"/>
</dbReference>
<dbReference type="Gene3D" id="2.160.10.10">
    <property type="entry name" value="Hexapeptide repeat proteins"/>
    <property type="match status" value="1"/>
</dbReference>
<evidence type="ECO:0000313" key="5">
    <source>
        <dbReference type="EMBL" id="SUI78796.1"/>
    </source>
</evidence>
<reference evidence="5 6" key="1">
    <citation type="submission" date="2018-06" db="EMBL/GenBank/DDBJ databases">
        <authorList>
            <consortium name="Pathogen Informatics"/>
            <person name="Doyle S."/>
        </authorList>
    </citation>
    <scope>NUCLEOTIDE SEQUENCE [LARGE SCALE GENOMIC DNA]</scope>
    <source>
        <strain evidence="5 6">NCTC10738</strain>
    </source>
</reference>
<protein>
    <submittedName>
        <fullName evidence="5">Maltose O-acetyltransferase</fullName>
        <ecNumber evidence="5">2.3.1.79</ecNumber>
    </submittedName>
</protein>
<sequence length="201" mass="21223">MQTDIQDSQAANNSLAETDNPALAKIYHRMISGEEYCCVDPELLRFRAKQQGLNRKANLDPDGHIPPGLLPNLAPNAMICTPFFVSYGINLQLASGVFINTNATLQDNAPIIIGANSMLGPNVQCYTATHPLEAAPRIAGLETARAIHIGERVWIGGGAIILPGVHIGDEAVVAAGSVVTKDVPAGTLVAGNPARVKRSLK</sequence>
<dbReference type="EC" id="2.3.1.79" evidence="5"/>
<dbReference type="CDD" id="cd03357">
    <property type="entry name" value="LbH_MAT_GAT"/>
    <property type="match status" value="1"/>
</dbReference>
<dbReference type="InterPro" id="IPR001451">
    <property type="entry name" value="Hexapep"/>
</dbReference>
<keyword evidence="2 5" id="KW-0808">Transferase</keyword>
<evidence type="ECO:0000256" key="1">
    <source>
        <dbReference type="ARBA" id="ARBA00007274"/>
    </source>
</evidence>
<organism evidence="5 6">
    <name type="scientific">Shewanella algae</name>
    <dbReference type="NCBI Taxonomy" id="38313"/>
    <lineage>
        <taxon>Bacteria</taxon>
        <taxon>Pseudomonadati</taxon>
        <taxon>Pseudomonadota</taxon>
        <taxon>Gammaproteobacteria</taxon>
        <taxon>Alteromonadales</taxon>
        <taxon>Shewanellaceae</taxon>
        <taxon>Shewanella</taxon>
    </lineage>
</organism>
<keyword evidence="3" id="KW-0677">Repeat</keyword>
<evidence type="ECO:0000256" key="3">
    <source>
        <dbReference type="ARBA" id="ARBA00022737"/>
    </source>
</evidence>
<dbReference type="SUPFAM" id="SSF51161">
    <property type="entry name" value="Trimeric LpxA-like enzymes"/>
    <property type="match status" value="1"/>
</dbReference>
<gene>
    <name evidence="5" type="primary">maa_2</name>
    <name evidence="5" type="ORF">NCTC10738_02667</name>
</gene>
<dbReference type="InterPro" id="IPR051159">
    <property type="entry name" value="Hexapeptide_acetyltransf"/>
</dbReference>
<dbReference type="EMBL" id="UGYO01000001">
    <property type="protein sequence ID" value="SUI78796.1"/>
    <property type="molecule type" value="Genomic_DNA"/>
</dbReference>
<accession>A0A380AFK6</accession>
<dbReference type="InterPro" id="IPR011004">
    <property type="entry name" value="Trimer_LpxA-like_sf"/>
</dbReference>
<comment type="similarity">
    <text evidence="1">Belongs to the transferase hexapeptide repeat family.</text>
</comment>
<dbReference type="InterPro" id="IPR018357">
    <property type="entry name" value="Hexapep_transf_CS"/>
</dbReference>
<dbReference type="PANTHER" id="PTHR23416:SF23">
    <property type="entry name" value="ACETYLTRANSFERASE C18B11.09C-RELATED"/>
    <property type="match status" value="1"/>
</dbReference>
<evidence type="ECO:0000256" key="4">
    <source>
        <dbReference type="ARBA" id="ARBA00023315"/>
    </source>
</evidence>
<proteinExistence type="inferred from homology"/>
<keyword evidence="6" id="KW-1185">Reference proteome</keyword>
<evidence type="ECO:0000256" key="2">
    <source>
        <dbReference type="ARBA" id="ARBA00022679"/>
    </source>
</evidence>
<keyword evidence="4 5" id="KW-0012">Acyltransferase</keyword>
<evidence type="ECO:0000313" key="6">
    <source>
        <dbReference type="Proteomes" id="UP000254069"/>
    </source>
</evidence>